<gene>
    <name evidence="1" type="ORF">DSO57_1013518</name>
</gene>
<name>A0ACC2UFP8_9FUNG</name>
<proteinExistence type="predicted"/>
<accession>A0ACC2UFP8</accession>
<evidence type="ECO:0000313" key="2">
    <source>
        <dbReference type="Proteomes" id="UP001165960"/>
    </source>
</evidence>
<dbReference type="Proteomes" id="UP001165960">
    <property type="component" value="Unassembled WGS sequence"/>
</dbReference>
<keyword evidence="2" id="KW-1185">Reference proteome</keyword>
<comment type="caution">
    <text evidence="1">The sequence shown here is derived from an EMBL/GenBank/DDBJ whole genome shotgun (WGS) entry which is preliminary data.</text>
</comment>
<reference evidence="1" key="1">
    <citation type="submission" date="2022-04" db="EMBL/GenBank/DDBJ databases">
        <title>Genome of the entomopathogenic fungus Entomophthora muscae.</title>
        <authorList>
            <person name="Elya C."/>
            <person name="Lovett B.R."/>
            <person name="Lee E."/>
            <person name="Macias A.M."/>
            <person name="Hajek A.E."/>
            <person name="De Bivort B.L."/>
            <person name="Kasson M.T."/>
            <person name="De Fine Licht H.H."/>
            <person name="Stajich J.E."/>
        </authorList>
    </citation>
    <scope>NUCLEOTIDE SEQUENCE</scope>
    <source>
        <strain evidence="1">Berkeley</strain>
    </source>
</reference>
<sequence>MPGSTRIPNLSPAHATSRDRSQPSNPHPNNDSSLRMLRSCLNPLPKHPSATNRYHPLAQDQQSLQDIPPNLPIDGNHQHTLKFHNLPTVFPFFKPRNFLIFGALYGARTRDPEIKANRITIKFRIYQPLETLKSIYHPTKIKNPSQQPGYLQYHWYDSANNNFHA</sequence>
<protein>
    <submittedName>
        <fullName evidence="1">Uncharacterized protein</fullName>
    </submittedName>
</protein>
<evidence type="ECO:0000313" key="1">
    <source>
        <dbReference type="EMBL" id="KAJ9085471.1"/>
    </source>
</evidence>
<organism evidence="1 2">
    <name type="scientific">Entomophthora muscae</name>
    <dbReference type="NCBI Taxonomy" id="34485"/>
    <lineage>
        <taxon>Eukaryota</taxon>
        <taxon>Fungi</taxon>
        <taxon>Fungi incertae sedis</taxon>
        <taxon>Zoopagomycota</taxon>
        <taxon>Entomophthoromycotina</taxon>
        <taxon>Entomophthoromycetes</taxon>
        <taxon>Entomophthorales</taxon>
        <taxon>Entomophthoraceae</taxon>
        <taxon>Entomophthora</taxon>
    </lineage>
</organism>
<dbReference type="EMBL" id="QTSX02000760">
    <property type="protein sequence ID" value="KAJ9085471.1"/>
    <property type="molecule type" value="Genomic_DNA"/>
</dbReference>